<dbReference type="Proteomes" id="UP001501444">
    <property type="component" value="Unassembled WGS sequence"/>
</dbReference>
<sequence length="101" mass="11722">MPDLHENSLHDFLAVDSERRESEAEHGVPGSYADWPRELLVRWRQALAQLRLIRSSTRQQGKEPPALAAELAWIDDRWFELTIDGDSRTAFYLQTPEPAHR</sequence>
<organism evidence="1 2">
    <name type="scientific">Dactylosporangium salmoneum</name>
    <dbReference type="NCBI Taxonomy" id="53361"/>
    <lineage>
        <taxon>Bacteria</taxon>
        <taxon>Bacillati</taxon>
        <taxon>Actinomycetota</taxon>
        <taxon>Actinomycetes</taxon>
        <taxon>Micromonosporales</taxon>
        <taxon>Micromonosporaceae</taxon>
        <taxon>Dactylosporangium</taxon>
    </lineage>
</organism>
<dbReference type="RefSeq" id="WP_344614161.1">
    <property type="nucleotide sequence ID" value="NZ_BAAARV010000031.1"/>
</dbReference>
<name>A0ABN3GHL7_9ACTN</name>
<dbReference type="EMBL" id="BAAARV010000031">
    <property type="protein sequence ID" value="GAA2351914.1"/>
    <property type="molecule type" value="Genomic_DNA"/>
</dbReference>
<comment type="caution">
    <text evidence="1">The sequence shown here is derived from an EMBL/GenBank/DDBJ whole genome shotgun (WGS) entry which is preliminary data.</text>
</comment>
<proteinExistence type="predicted"/>
<keyword evidence="2" id="KW-1185">Reference proteome</keyword>
<evidence type="ECO:0000313" key="1">
    <source>
        <dbReference type="EMBL" id="GAA2351914.1"/>
    </source>
</evidence>
<reference evidence="1 2" key="1">
    <citation type="journal article" date="2019" name="Int. J. Syst. Evol. Microbiol.">
        <title>The Global Catalogue of Microorganisms (GCM) 10K type strain sequencing project: providing services to taxonomists for standard genome sequencing and annotation.</title>
        <authorList>
            <consortium name="The Broad Institute Genomics Platform"/>
            <consortium name="The Broad Institute Genome Sequencing Center for Infectious Disease"/>
            <person name="Wu L."/>
            <person name="Ma J."/>
        </authorList>
    </citation>
    <scope>NUCLEOTIDE SEQUENCE [LARGE SCALE GENOMIC DNA]</scope>
    <source>
        <strain evidence="1 2">JCM 3272</strain>
    </source>
</reference>
<evidence type="ECO:0000313" key="2">
    <source>
        <dbReference type="Proteomes" id="UP001501444"/>
    </source>
</evidence>
<gene>
    <name evidence="1" type="ORF">GCM10010170_042280</name>
</gene>
<protein>
    <submittedName>
        <fullName evidence="1">Uncharacterized protein</fullName>
    </submittedName>
</protein>
<accession>A0ABN3GHL7</accession>